<comment type="similarity">
    <text evidence="3">Belongs to the NPH3 family.</text>
</comment>
<sequence>MEVRTWQELGVVDTIYEEDQEEDEETCLNSLSLSSSAVGSPSNRSDLSPPSTLRGIVEAWSREKGCRPDVIVRVQDQCFRLHKDPVIHRCGYLKRRLTDSSDMTIELPLGLTTDAFLLVIISCYNDDISLTPSNLVLVRAAAEWLEISTNDSSTTPFLTTLIEDYFFQEVAAESSRTIEVLRSCAKLFGGEVSTLAVALFVRCVEVLAGSVGEGDEWLDDVAALPIEDMQAVAEEMHERSLHDHDLLYRIVNHYLENHEGKLSEEDKARLCYTITCASLSPPLFMHLVQNPRLPLRFIVQAMLLDQLQSHHSLFHHHQPIIAPQLKPSQPQQPLTAPPAQTLGAILQRDALLRQSAHLRASMEATSFRIESLEREMAGLKRCLRRSEETALSQSFRTVSESTAKSGGVEGKAFFGTRLVRGFKRFFMKGGGASAECRRLGVIGDAPAGHRRNRSLSSVEIA</sequence>
<dbReference type="InterPro" id="IPR043454">
    <property type="entry name" value="NPH3/RPT2-like"/>
</dbReference>
<comment type="caution">
    <text evidence="6">The sequence shown here is derived from an EMBL/GenBank/DDBJ whole genome shotgun (WGS) entry which is preliminary data.</text>
</comment>
<evidence type="ECO:0000256" key="1">
    <source>
        <dbReference type="ARBA" id="ARBA00004906"/>
    </source>
</evidence>
<keyword evidence="7" id="KW-1185">Reference proteome</keyword>
<proteinExistence type="inferred from homology"/>
<feature type="domain" description="BTB" evidence="4">
    <location>
        <begin position="68"/>
        <end position="132"/>
    </location>
</feature>
<dbReference type="AlphaFoldDB" id="A0A833QIJ3"/>
<dbReference type="UniPathway" id="UPA00143"/>
<comment type="pathway">
    <text evidence="1">Protein modification; protein ubiquitination.</text>
</comment>
<dbReference type="OrthoDB" id="407106at2759"/>
<evidence type="ECO:0000259" key="5">
    <source>
        <dbReference type="PROSITE" id="PS51649"/>
    </source>
</evidence>
<dbReference type="EMBL" id="SWLB01000023">
    <property type="protein sequence ID" value="KAF3323289.1"/>
    <property type="molecule type" value="Genomic_DNA"/>
</dbReference>
<dbReference type="InterPro" id="IPR000210">
    <property type="entry name" value="BTB/POZ_dom"/>
</dbReference>
<feature type="domain" description="NPH3" evidence="5">
    <location>
        <begin position="224"/>
        <end position="308"/>
    </location>
</feature>
<name>A0A833QIJ3_9POAL</name>
<gene>
    <name evidence="6" type="ORF">FCM35_KLT12020</name>
</gene>
<dbReference type="InterPro" id="IPR027356">
    <property type="entry name" value="NPH3_dom"/>
</dbReference>
<dbReference type="Pfam" id="PF03000">
    <property type="entry name" value="NPH3"/>
    <property type="match status" value="1"/>
</dbReference>
<accession>A0A833QIJ3</accession>
<dbReference type="Proteomes" id="UP000623129">
    <property type="component" value="Unassembled WGS sequence"/>
</dbReference>
<dbReference type="PROSITE" id="PS51649">
    <property type="entry name" value="NPH3"/>
    <property type="match status" value="1"/>
</dbReference>
<evidence type="ECO:0000313" key="6">
    <source>
        <dbReference type="EMBL" id="KAF3323289.1"/>
    </source>
</evidence>
<dbReference type="Gene3D" id="3.30.710.10">
    <property type="entry name" value="Potassium Channel Kv1.1, Chain A"/>
    <property type="match status" value="1"/>
</dbReference>
<dbReference type="InterPro" id="IPR011333">
    <property type="entry name" value="SKP1/BTB/POZ_sf"/>
</dbReference>
<keyword evidence="2" id="KW-0833">Ubl conjugation pathway</keyword>
<dbReference type="GO" id="GO:0016567">
    <property type="term" value="P:protein ubiquitination"/>
    <property type="evidence" value="ECO:0007669"/>
    <property type="project" value="UniProtKB-UniPathway"/>
</dbReference>
<evidence type="ECO:0000256" key="2">
    <source>
        <dbReference type="ARBA" id="ARBA00022786"/>
    </source>
</evidence>
<dbReference type="PANTHER" id="PTHR32370">
    <property type="entry name" value="OS12G0117600 PROTEIN"/>
    <property type="match status" value="1"/>
</dbReference>
<evidence type="ECO:0000313" key="7">
    <source>
        <dbReference type="Proteomes" id="UP000623129"/>
    </source>
</evidence>
<dbReference type="PROSITE" id="PS50097">
    <property type="entry name" value="BTB"/>
    <property type="match status" value="1"/>
</dbReference>
<dbReference type="SUPFAM" id="SSF54695">
    <property type="entry name" value="POZ domain"/>
    <property type="match status" value="1"/>
</dbReference>
<evidence type="ECO:0000259" key="4">
    <source>
        <dbReference type="PROSITE" id="PS50097"/>
    </source>
</evidence>
<evidence type="ECO:0000256" key="3">
    <source>
        <dbReference type="PROSITE-ProRule" id="PRU00982"/>
    </source>
</evidence>
<reference evidence="6" key="1">
    <citation type="submission" date="2020-01" db="EMBL/GenBank/DDBJ databases">
        <title>Genome sequence of Kobresia littledalei, the first chromosome-level genome in the family Cyperaceae.</title>
        <authorList>
            <person name="Qu G."/>
        </authorList>
    </citation>
    <scope>NUCLEOTIDE SEQUENCE</scope>
    <source>
        <strain evidence="6">C.B.Clarke</strain>
        <tissue evidence="6">Leaf</tissue>
    </source>
</reference>
<organism evidence="6 7">
    <name type="scientific">Carex littledalei</name>
    <dbReference type="NCBI Taxonomy" id="544730"/>
    <lineage>
        <taxon>Eukaryota</taxon>
        <taxon>Viridiplantae</taxon>
        <taxon>Streptophyta</taxon>
        <taxon>Embryophyta</taxon>
        <taxon>Tracheophyta</taxon>
        <taxon>Spermatophyta</taxon>
        <taxon>Magnoliopsida</taxon>
        <taxon>Liliopsida</taxon>
        <taxon>Poales</taxon>
        <taxon>Cyperaceae</taxon>
        <taxon>Cyperoideae</taxon>
        <taxon>Cariceae</taxon>
        <taxon>Carex</taxon>
        <taxon>Carex subgen. Euthyceras</taxon>
    </lineage>
</organism>
<protein>
    <submittedName>
        <fullName evidence="6">BTB/POZ domain-containing protein</fullName>
    </submittedName>
</protein>